<organism evidence="9 10">
    <name type="scientific">Rhodonia placenta</name>
    <dbReference type="NCBI Taxonomy" id="104341"/>
    <lineage>
        <taxon>Eukaryota</taxon>
        <taxon>Fungi</taxon>
        <taxon>Dikarya</taxon>
        <taxon>Basidiomycota</taxon>
        <taxon>Agaricomycotina</taxon>
        <taxon>Agaricomycetes</taxon>
        <taxon>Polyporales</taxon>
        <taxon>Adustoporiaceae</taxon>
        <taxon>Rhodonia</taxon>
    </lineage>
</organism>
<evidence type="ECO:0000256" key="7">
    <source>
        <dbReference type="SAM" id="MobiDB-lite"/>
    </source>
</evidence>
<dbReference type="InterPro" id="IPR012795">
    <property type="entry name" value="tRNA_Ile_lys_synt_N"/>
</dbReference>
<reference evidence="9" key="1">
    <citation type="submission" date="2020-11" db="EMBL/GenBank/DDBJ databases">
        <authorList>
            <person name="Koelle M."/>
            <person name="Horta M.A.C."/>
            <person name="Nowrousian M."/>
            <person name="Ohm R.A."/>
            <person name="Benz P."/>
            <person name="Pilgard A."/>
        </authorList>
    </citation>
    <scope>NUCLEOTIDE SEQUENCE</scope>
    <source>
        <strain evidence="9">FPRL280</strain>
    </source>
</reference>
<dbReference type="AlphaFoldDB" id="A0A8H7NXI2"/>
<keyword evidence="4" id="KW-0547">Nucleotide-binding</keyword>
<reference evidence="9" key="2">
    <citation type="journal article" name="Front. Microbiol.">
        <title>Degradative Capacity of Two Strains of Rhodonia placenta: From Phenotype to Genotype.</title>
        <authorList>
            <person name="Kolle M."/>
            <person name="Horta M.A.C."/>
            <person name="Nowrousian M."/>
            <person name="Ohm R.A."/>
            <person name="Benz J.P."/>
            <person name="Pilgard A."/>
        </authorList>
    </citation>
    <scope>NUCLEOTIDE SEQUENCE</scope>
    <source>
        <strain evidence="9">FPRL280</strain>
    </source>
</reference>
<dbReference type="InterPro" id="IPR011063">
    <property type="entry name" value="TilS/TtcA_N"/>
</dbReference>
<dbReference type="Pfam" id="PF01171">
    <property type="entry name" value="ATP_bind_3"/>
    <property type="match status" value="1"/>
</dbReference>
<dbReference type="PANTHER" id="PTHR43033:SF1">
    <property type="entry name" value="TRNA(ILE)-LYSIDINE SYNTHASE-RELATED"/>
    <property type="match status" value="1"/>
</dbReference>
<evidence type="ECO:0000313" key="9">
    <source>
        <dbReference type="EMBL" id="KAF9808853.1"/>
    </source>
</evidence>
<feature type="domain" description="tRNA(Ile)-lysidine/2-thiocytidine synthase N-terminal" evidence="8">
    <location>
        <begin position="29"/>
        <end position="236"/>
    </location>
</feature>
<dbReference type="EMBL" id="JADOXO010000230">
    <property type="protein sequence ID" value="KAF9808853.1"/>
    <property type="molecule type" value="Genomic_DNA"/>
</dbReference>
<dbReference type="NCBIfam" id="TIGR02432">
    <property type="entry name" value="lysidine_TilS_N"/>
    <property type="match status" value="1"/>
</dbReference>
<accession>A0A8H7NXI2</accession>
<keyword evidence="3" id="KW-0819">tRNA processing</keyword>
<dbReference type="GO" id="GO:0032267">
    <property type="term" value="F:tRNA(Ile)-lysidine synthase activity"/>
    <property type="evidence" value="ECO:0007669"/>
    <property type="project" value="UniProtKB-EC"/>
</dbReference>
<proteinExistence type="inferred from homology"/>
<dbReference type="GO" id="GO:0005524">
    <property type="term" value="F:ATP binding"/>
    <property type="evidence" value="ECO:0007669"/>
    <property type="project" value="UniProtKB-KW"/>
</dbReference>
<evidence type="ECO:0000256" key="6">
    <source>
        <dbReference type="ARBA" id="ARBA00048539"/>
    </source>
</evidence>
<evidence type="ECO:0000256" key="2">
    <source>
        <dbReference type="ARBA" id="ARBA00022598"/>
    </source>
</evidence>
<sequence length="295" mass="32721">MRPGFPISTGEFLHLLQRCMPPDGWPRAVGVANSGGPDSACLLFLLASVVRNHNGARGLPQKVVSLHVNHALQKASFDMVHAAEQAALRAQVHHRTLNIPWGRSSYPDKPQENQPSEQIARDARYRLLFRTMIHEDLPAIAYGHHADDQVETAIMRLAMGSSDLGAAGMRPVRRWGMGESSGTQPYGPHGMSRWIVRPLLTVPKDRILLTCETYGLLYAHDPTNFQPSLTLRNAIRYHLSQAKTVDMGEDTFEREGMPKGRDVDNRANTDKSEDASKGEDMPSGKDIDNDLAVCR</sequence>
<dbReference type="InterPro" id="IPR012094">
    <property type="entry name" value="tRNA_Ile_lys_synt"/>
</dbReference>
<protein>
    <recommendedName>
        <fullName evidence="1">tRNA(Ile)-lysidine synthetase</fullName>
        <ecNumber evidence="1">6.3.4.19</ecNumber>
    </recommendedName>
</protein>
<feature type="region of interest" description="Disordered" evidence="7">
    <location>
        <begin position="248"/>
        <end position="295"/>
    </location>
</feature>
<dbReference type="Gene3D" id="3.40.50.620">
    <property type="entry name" value="HUPs"/>
    <property type="match status" value="1"/>
</dbReference>
<comment type="caution">
    <text evidence="9">The sequence shown here is derived from an EMBL/GenBank/DDBJ whole genome shotgun (WGS) entry which is preliminary data.</text>
</comment>
<evidence type="ECO:0000313" key="10">
    <source>
        <dbReference type="Proteomes" id="UP000639403"/>
    </source>
</evidence>
<evidence type="ECO:0000256" key="3">
    <source>
        <dbReference type="ARBA" id="ARBA00022694"/>
    </source>
</evidence>
<keyword evidence="5" id="KW-0067">ATP-binding</keyword>
<comment type="catalytic activity">
    <reaction evidence="6">
        <text>cytidine(34) in tRNA(Ile2) + L-lysine + ATP = lysidine(34) in tRNA(Ile2) + AMP + diphosphate + H(+)</text>
        <dbReference type="Rhea" id="RHEA:43744"/>
        <dbReference type="Rhea" id="RHEA-COMP:10625"/>
        <dbReference type="Rhea" id="RHEA-COMP:10670"/>
        <dbReference type="ChEBI" id="CHEBI:15378"/>
        <dbReference type="ChEBI" id="CHEBI:30616"/>
        <dbReference type="ChEBI" id="CHEBI:32551"/>
        <dbReference type="ChEBI" id="CHEBI:33019"/>
        <dbReference type="ChEBI" id="CHEBI:82748"/>
        <dbReference type="ChEBI" id="CHEBI:83665"/>
        <dbReference type="ChEBI" id="CHEBI:456215"/>
        <dbReference type="EC" id="6.3.4.19"/>
    </reaction>
</comment>
<dbReference type="SUPFAM" id="SSF52402">
    <property type="entry name" value="Adenine nucleotide alpha hydrolases-like"/>
    <property type="match status" value="1"/>
</dbReference>
<name>A0A8H7NXI2_9APHY</name>
<gene>
    <name evidence="9" type="ORF">IEO21_07718</name>
</gene>
<dbReference type="CDD" id="cd01992">
    <property type="entry name" value="TilS_N"/>
    <property type="match status" value="1"/>
</dbReference>
<evidence type="ECO:0000256" key="5">
    <source>
        <dbReference type="ARBA" id="ARBA00022840"/>
    </source>
</evidence>
<dbReference type="EC" id="6.3.4.19" evidence="1"/>
<dbReference type="GO" id="GO:0008033">
    <property type="term" value="P:tRNA processing"/>
    <property type="evidence" value="ECO:0007669"/>
    <property type="project" value="UniProtKB-KW"/>
</dbReference>
<feature type="compositionally biased region" description="Basic and acidic residues" evidence="7">
    <location>
        <begin position="251"/>
        <end position="288"/>
    </location>
</feature>
<keyword evidence="2" id="KW-0436">Ligase</keyword>
<dbReference type="HAMAP" id="MF_01161">
    <property type="entry name" value="tRNA_Ile_lys_synt"/>
    <property type="match status" value="1"/>
</dbReference>
<evidence type="ECO:0000259" key="8">
    <source>
        <dbReference type="Pfam" id="PF01171"/>
    </source>
</evidence>
<dbReference type="InterPro" id="IPR014729">
    <property type="entry name" value="Rossmann-like_a/b/a_fold"/>
</dbReference>
<evidence type="ECO:0000256" key="1">
    <source>
        <dbReference type="ARBA" id="ARBA00013267"/>
    </source>
</evidence>
<evidence type="ECO:0000256" key="4">
    <source>
        <dbReference type="ARBA" id="ARBA00022741"/>
    </source>
</evidence>
<dbReference type="Proteomes" id="UP000639403">
    <property type="component" value="Unassembled WGS sequence"/>
</dbReference>
<dbReference type="PANTHER" id="PTHR43033">
    <property type="entry name" value="TRNA(ILE)-LYSIDINE SYNTHASE-RELATED"/>
    <property type="match status" value="1"/>
</dbReference>